<dbReference type="Proteomes" id="UP000594565">
    <property type="component" value="Segment"/>
</dbReference>
<evidence type="ECO:0000313" key="4">
    <source>
        <dbReference type="EMBL" id="QIM08782.1"/>
    </source>
</evidence>
<organismHost>
    <name type="scientific">Phacochoerus africanus</name>
    <name type="common">Warthog</name>
    <dbReference type="NCBI Taxonomy" id="41426"/>
</organismHost>
<evidence type="ECO:0000313" key="5">
    <source>
        <dbReference type="EMBL" id="QIM09015.1"/>
    </source>
</evidence>
<reference evidence="1" key="1">
    <citation type="journal article" date="2016" name="Genome Announc.">
        <title>Complete genome sequence of an African swine fever virus isolate from Sardinia, Italy.</title>
        <authorList>
            <person name="Granberg F."/>
            <person name="Torresi C."/>
            <person name="Oggiano A."/>
            <person name="Malmberg M."/>
            <person name="Iscaro C."/>
            <person name="De Mia G.M."/>
            <person name="Sandor B."/>
        </authorList>
    </citation>
    <scope>NUCLEOTIDE SEQUENCE [LARGE SCALE GENOMIC DNA]</scope>
    <source>
        <strain evidence="1">47/Ss/2008</strain>
    </source>
</reference>
<reference evidence="9 10" key="2">
    <citation type="journal article" date="2020" name="Transbound. Emerg. Dis.">
        <title>The evolution of African swine fever virus in Sardinia (1978 to 2014) as revealed by whole genome sequencing and comparative analysis.</title>
        <authorList>
            <person name="Torresi C."/>
            <person name="Fiori M."/>
            <person name="Bertolotti L."/>
            <person name="Floris M."/>
            <person name="Colitti B."/>
            <person name="Giammarioli M."/>
            <person name="Dei Giudici S."/>
            <person name="Oggiano A."/>
            <person name="Malmberg M."/>
            <person name="De Mia G.M."/>
            <person name="Belak S."/>
            <person name="Granberg F."/>
        </authorList>
    </citation>
    <scope>NUCLEOTIDE SEQUENCE [LARGE SCALE GENOMIC DNA]</scope>
    <source>
        <strain evidence="6">22653/Ca/2014</strain>
        <strain evidence="3">26/Ss/2004</strain>
        <strain evidence="2">60/Nu/1997</strain>
        <strain evidence="4">72407/Ss/2005</strain>
        <strain evidence="5">97/Ot/2012</strain>
    </source>
</reference>
<dbReference type="EMBL" id="MN270980">
    <property type="protein sequence ID" value="QIM09248.1"/>
    <property type="molecule type" value="Genomic_DNA"/>
</dbReference>
<organismHost>
    <name type="scientific">Ornithodoros moubata</name>
    <name type="common">Soft tick</name>
    <name type="synonym">Argasid tick</name>
    <dbReference type="NCBI Taxonomy" id="6938"/>
</organismHost>
<organismHost>
    <name type="scientific">Sus scrofa</name>
    <name type="common">Pig</name>
    <dbReference type="NCBI Taxonomy" id="9823"/>
</organismHost>
<dbReference type="Proteomes" id="UP000266411">
    <property type="component" value="Segment"/>
</dbReference>
<dbReference type="Proteomes" id="UP000594644">
    <property type="component" value="Segment"/>
</dbReference>
<dbReference type="Proteomes" id="UP000501683">
    <property type="component" value="Segment"/>
</dbReference>
<protein>
    <submittedName>
        <fullName evidence="1">Uncharacterized protein</fullName>
    </submittedName>
</protein>
<evidence type="ECO:0000313" key="1">
    <source>
        <dbReference type="EMBL" id="AOO54341.1"/>
    </source>
</evidence>
<dbReference type="GeneID" id="41902061"/>
<dbReference type="EMBL" id="MN270978">
    <property type="protein sequence ID" value="QIM08782.1"/>
    <property type="molecule type" value="Genomic_DNA"/>
</dbReference>
<dbReference type="Proteomes" id="UP000502885">
    <property type="component" value="Segment"/>
</dbReference>
<organismHost>
    <name type="scientific">Ornithodoros</name>
    <name type="common">relapsing fever ticks</name>
    <dbReference type="NCBI Taxonomy" id="6937"/>
</organismHost>
<dbReference type="EMBL" id="MN270977">
    <property type="protein sequence ID" value="QIM08549.1"/>
    <property type="molecule type" value="Genomic_DNA"/>
</dbReference>
<evidence type="ECO:0000313" key="9">
    <source>
        <dbReference type="Proteomes" id="UP000501465"/>
    </source>
</evidence>
<organism evidence="1">
    <name type="scientific">African swine fever virus</name>
    <name type="common">ASFV</name>
    <dbReference type="NCBI Taxonomy" id="10497"/>
    <lineage>
        <taxon>Viruses</taxon>
        <taxon>Varidnaviria</taxon>
        <taxon>Bamfordvirae</taxon>
        <taxon>Nucleocytoviricota</taxon>
        <taxon>Pokkesviricetes</taxon>
        <taxon>Asfuvirales</taxon>
        <taxon>Asfarviridae</taxon>
        <taxon>Asfivirus</taxon>
        <taxon>Asfivirus haemorrhagiae</taxon>
    </lineage>
</organism>
<reference evidence="7" key="3">
    <citation type="journal article" date="2020" name="Vaccines (Basel)">
        <title>African Swine Fever Circulation among Free-Ranging Pigs in Sardinia: Data from the Eradication Program.</title>
        <authorList>
            <person name="Franzoni G."/>
            <person name="Dei Giudici S."/>
            <person name="Loi F."/>
            <person name="Sanna D."/>
            <person name="Floris M."/>
            <person name="Fiori M."/>
            <person name="Sanna M.L."/>
            <person name="Madrau P."/>
            <person name="Scarpa F."/>
            <person name="Zinellu S."/>
            <person name="Giammarioli M."/>
            <person name="Cappai S."/>
            <person name="De Mia G.M."/>
            <person name="Laddomada A."/>
            <person name="Rolesu S."/>
            <person name="Oggiano A."/>
        </authorList>
    </citation>
    <scope>NUCLEOTIDE SEQUENCE [LARGE SCALE GENOMIC DNA]</scope>
    <source>
        <strain evidence="7">103917/18</strain>
        <strain evidence="8">55234/18</strain>
    </source>
</reference>
<evidence type="ECO:0000313" key="6">
    <source>
        <dbReference type="EMBL" id="QIM09248.1"/>
    </source>
</evidence>
<dbReference type="EMBL" id="MN270979">
    <property type="protein sequence ID" value="QIM09015.1"/>
    <property type="molecule type" value="Genomic_DNA"/>
</dbReference>
<name>A0A3G1EUT8_ASF</name>
<dbReference type="EMBL" id="KX354450">
    <property type="protein sequence ID" value="AOO54341.1"/>
    <property type="molecule type" value="Genomic_DNA"/>
</dbReference>
<evidence type="ECO:0000313" key="8">
    <source>
        <dbReference type="EMBL" id="QPL11947.1"/>
    </source>
</evidence>
<evidence type="ECO:0000313" key="3">
    <source>
        <dbReference type="EMBL" id="QIM08549.1"/>
    </source>
</evidence>
<accession>A0A3G1EUT8</accession>
<dbReference type="EMBL" id="MN270976">
    <property type="protein sequence ID" value="QIM08316.1"/>
    <property type="molecule type" value="Genomic_DNA"/>
</dbReference>
<dbReference type="Proteomes" id="UP000501465">
    <property type="component" value="Segment"/>
</dbReference>
<dbReference type="Proteomes" id="UP000502695">
    <property type="component" value="Segment"/>
</dbReference>
<evidence type="ECO:0000313" key="2">
    <source>
        <dbReference type="EMBL" id="QIM08316.1"/>
    </source>
</evidence>
<organismHost>
    <name type="scientific">Phacochoerus aethiopicus</name>
    <name type="common">Warthog</name>
    <dbReference type="NCBI Taxonomy" id="85517"/>
</organismHost>
<gene>
    <name evidence="1" type="primary">URF8</name>
    <name evidence="2" type="synonym">URF008</name>
    <name evidence="1" type="ORF">AFSV47Ss_0036</name>
</gene>
<proteinExistence type="predicted"/>
<dbReference type="EMBL" id="MT932579">
    <property type="protein sequence ID" value="QPL11947.1"/>
    <property type="molecule type" value="Genomic_DNA"/>
</dbReference>
<dbReference type="Proteomes" id="UP000503066">
    <property type="component" value="Genome"/>
</dbReference>
<organismHost>
    <name type="scientific">Potamochoerus larvatus</name>
    <name type="common">Bushpig</name>
    <dbReference type="NCBI Taxonomy" id="273792"/>
</organismHost>
<evidence type="ECO:0000313" key="10">
    <source>
        <dbReference type="Proteomes" id="UP000501683"/>
    </source>
</evidence>
<dbReference type="KEGG" id="vg:41902061"/>
<sequence length="71" mass="8631">MFVRGDKNKIFQENLELTTVSPKSFHQTHPKNQPICCHFQFNKYNRHSEYEAEKEDIFGYHIDKICKKCYF</sequence>
<evidence type="ECO:0000313" key="7">
    <source>
        <dbReference type="EMBL" id="QPL11730.1"/>
    </source>
</evidence>
<dbReference type="EMBL" id="MT932578">
    <property type="protein sequence ID" value="QPL11730.1"/>
    <property type="molecule type" value="Genomic_DNA"/>
</dbReference>
<dbReference type="RefSeq" id="YP_009703253.1">
    <property type="nucleotide sequence ID" value="NC_044955.1"/>
</dbReference>